<evidence type="ECO:0000313" key="4">
    <source>
        <dbReference type="EMBL" id="KAJ5078834.1"/>
    </source>
</evidence>
<comment type="caution">
    <text evidence="4">The sequence shown here is derived from an EMBL/GenBank/DDBJ whole genome shotgun (WGS) entry which is preliminary data.</text>
</comment>
<proteinExistence type="predicted"/>
<feature type="region of interest" description="Disordered" evidence="2">
    <location>
        <begin position="312"/>
        <end position="351"/>
    </location>
</feature>
<dbReference type="AlphaFoldDB" id="A0A9Q0RG74"/>
<evidence type="ECO:0000256" key="2">
    <source>
        <dbReference type="SAM" id="MobiDB-lite"/>
    </source>
</evidence>
<dbReference type="PANTHER" id="PTHR46361:SF3">
    <property type="entry name" value="ELECTRON CARRIER_ PROTEIN DISULFIDE OXIDOREDUCTASE"/>
    <property type="match status" value="1"/>
</dbReference>
<feature type="region of interest" description="Disordered" evidence="2">
    <location>
        <begin position="366"/>
        <end position="393"/>
    </location>
</feature>
<feature type="coiled-coil region" evidence="1">
    <location>
        <begin position="1"/>
        <end position="73"/>
    </location>
</feature>
<feature type="domain" description="RGS" evidence="3">
    <location>
        <begin position="402"/>
        <end position="520"/>
    </location>
</feature>
<dbReference type="PROSITE" id="PS50132">
    <property type="entry name" value="RGS"/>
    <property type="match status" value="1"/>
</dbReference>
<feature type="coiled-coil region" evidence="1">
    <location>
        <begin position="199"/>
        <end position="226"/>
    </location>
</feature>
<feature type="compositionally biased region" description="Polar residues" evidence="2">
    <location>
        <begin position="228"/>
        <end position="238"/>
    </location>
</feature>
<dbReference type="Pfam" id="PF00615">
    <property type="entry name" value="RGS"/>
    <property type="match status" value="1"/>
</dbReference>
<dbReference type="InterPro" id="IPR044926">
    <property type="entry name" value="RGS_subdomain_2"/>
</dbReference>
<dbReference type="InterPro" id="IPR016137">
    <property type="entry name" value="RGS"/>
</dbReference>
<feature type="compositionally biased region" description="Low complexity" evidence="2">
    <location>
        <begin position="312"/>
        <end position="332"/>
    </location>
</feature>
<accession>A0A9Q0RG74</accession>
<dbReference type="CDD" id="cd07440">
    <property type="entry name" value="RGS"/>
    <property type="match status" value="1"/>
</dbReference>
<dbReference type="EMBL" id="JAPDFW010000044">
    <property type="protein sequence ID" value="KAJ5078834.1"/>
    <property type="molecule type" value="Genomic_DNA"/>
</dbReference>
<dbReference type="Proteomes" id="UP001149090">
    <property type="component" value="Unassembled WGS sequence"/>
</dbReference>
<dbReference type="SUPFAM" id="SSF48097">
    <property type="entry name" value="Regulator of G-protein signaling, RGS"/>
    <property type="match status" value="1"/>
</dbReference>
<feature type="compositionally biased region" description="Polar residues" evidence="2">
    <location>
        <begin position="376"/>
        <end position="387"/>
    </location>
</feature>
<reference evidence="4" key="1">
    <citation type="submission" date="2022-10" db="EMBL/GenBank/DDBJ databases">
        <title>Novel sulphate-reducing endosymbionts in the free-living metamonad Anaeramoeba.</title>
        <authorList>
            <person name="Jerlstrom-Hultqvist J."/>
            <person name="Cepicka I."/>
            <person name="Gallot-Lavallee L."/>
            <person name="Salas-Leiva D."/>
            <person name="Curtis B.A."/>
            <person name="Zahonova K."/>
            <person name="Pipaliya S."/>
            <person name="Dacks J."/>
            <person name="Roger A.J."/>
        </authorList>
    </citation>
    <scope>NUCLEOTIDE SEQUENCE</scope>
    <source>
        <strain evidence="4">BMAN</strain>
    </source>
</reference>
<organism evidence="4 5">
    <name type="scientific">Anaeramoeba ignava</name>
    <name type="common">Anaerobic marine amoeba</name>
    <dbReference type="NCBI Taxonomy" id="1746090"/>
    <lineage>
        <taxon>Eukaryota</taxon>
        <taxon>Metamonada</taxon>
        <taxon>Anaeramoebidae</taxon>
        <taxon>Anaeramoeba</taxon>
    </lineage>
</organism>
<evidence type="ECO:0000256" key="1">
    <source>
        <dbReference type="SAM" id="Coils"/>
    </source>
</evidence>
<feature type="region of interest" description="Disordered" evidence="2">
    <location>
        <begin position="227"/>
        <end position="248"/>
    </location>
</feature>
<dbReference type="OrthoDB" id="196547at2759"/>
<feature type="compositionally biased region" description="Acidic residues" evidence="2">
    <location>
        <begin position="239"/>
        <end position="248"/>
    </location>
</feature>
<dbReference type="InterPro" id="IPR006869">
    <property type="entry name" value="DUF547"/>
</dbReference>
<gene>
    <name evidence="4" type="ORF">M0811_04557</name>
</gene>
<dbReference type="PANTHER" id="PTHR46361">
    <property type="entry name" value="ELECTRON CARRIER/ PROTEIN DISULFIDE OXIDOREDUCTASE"/>
    <property type="match status" value="1"/>
</dbReference>
<dbReference type="Pfam" id="PF04784">
    <property type="entry name" value="DUF547"/>
    <property type="match status" value="1"/>
</dbReference>
<protein>
    <submittedName>
        <fullName evidence="4">Electron carrier/ protein disulfide oxidoreductase</fullName>
    </submittedName>
</protein>
<keyword evidence="1" id="KW-0175">Coiled coil</keyword>
<evidence type="ECO:0000259" key="3">
    <source>
        <dbReference type="PROSITE" id="PS50132"/>
    </source>
</evidence>
<dbReference type="PRINTS" id="PR01301">
    <property type="entry name" value="RGSPROTEIN"/>
</dbReference>
<feature type="compositionally biased region" description="Low complexity" evidence="2">
    <location>
        <begin position="341"/>
        <end position="351"/>
    </location>
</feature>
<dbReference type="Gene3D" id="1.10.167.10">
    <property type="entry name" value="Regulator of G-protein Signalling 4, domain 2"/>
    <property type="match status" value="1"/>
</dbReference>
<evidence type="ECO:0000313" key="5">
    <source>
        <dbReference type="Proteomes" id="UP001149090"/>
    </source>
</evidence>
<dbReference type="InterPro" id="IPR036305">
    <property type="entry name" value="RGS_sf"/>
</dbReference>
<keyword evidence="5" id="KW-1185">Reference proteome</keyword>
<dbReference type="SMART" id="SM00315">
    <property type="entry name" value="RGS"/>
    <property type="match status" value="1"/>
</dbReference>
<sequence length="829" mass="97347">MNQLEQKITNLKQKYEKLIEKKEELIKSENKSGKLKNKIEEAQNEFKQTTNETNRLRSLIKTLEEQVEEEIKQSKLRGEQIISPEKQKQELEMANEILQRIIDFKFDSIEPKEEDVISLQEKIKTLLIDNFNKNSLLISLKNSVQNIRKDIKDKSNEKLLYLMKEKKEKNFHLKKLLFDKNNRLKHKESRGFFAIQEKVIALRIQLAEKMNENRSLRNEYKELRLARFQNSPQSTNTGNDDDNTSEISDFSDFDDLTLEEFKRSAKYFERSMTVSPLLSRDQSTLKETLTNIDRNIDTSSLKGISLRRTSSLSNPTLNLNSNQNSNSISNLNPTKNHSLNENENPIQAPNPIQIPNQIQIKIPNQYKNQSKSQNQIYSQTESESESLISPRRSESEVTDFENLSDIFKVPFAVDFFKEFLRQQYNQENIMFYLEILDFQKQTDNNKLERQARNIYEKFVKTNSIFEINIDSKTRNEISEKVEKKEFSREMFDRAQRIIFTLMDQNSFDSFKYSPLYQDLMTRLSAGRNYGLFSSVKQATLSFTPPNLSSLNMGHKFQGKPRNPNILSEFLITCLIDLCNSYVSVTNNRIETELISNSIPFRRFVLFTSELQKIKMKELKTTPMKKAFFLNIYNCLYLHALITKGIPQDRSSYKKFLYGSKYQIQGIEFSLNDIFNGILRGNRDKKGRENKYIKPNDRKFKNIIAPDFLLHFGVLSFIDSGLPLRVFYPEALEQELKYLAHSFITQKIEIDHEKFQVTLPYLFNIYSRDFGESSQQILSLLLNFLVNVEKSFFLHLADFSIKYQTPPKIALIIDSRYSSFNDPKNLNEKY</sequence>
<feature type="compositionally biased region" description="Low complexity" evidence="2">
    <location>
        <begin position="366"/>
        <end position="375"/>
    </location>
</feature>
<name>A0A9Q0RG74_ANAIG</name>